<accession>A0ABW5CLX1</accession>
<protein>
    <submittedName>
        <fullName evidence="2">ATP-dependent Clp protease proteolytic subunit</fullName>
    </submittedName>
</protein>
<evidence type="ECO:0000256" key="1">
    <source>
        <dbReference type="SAM" id="MobiDB-lite"/>
    </source>
</evidence>
<dbReference type="EMBL" id="JBHUIJ010000016">
    <property type="protein sequence ID" value="MFD2238319.1"/>
    <property type="molecule type" value="Genomic_DNA"/>
</dbReference>
<reference evidence="3" key="1">
    <citation type="journal article" date="2019" name="Int. J. Syst. Evol. Microbiol.">
        <title>The Global Catalogue of Microorganisms (GCM) 10K type strain sequencing project: providing services to taxonomists for standard genome sequencing and annotation.</title>
        <authorList>
            <consortium name="The Broad Institute Genomics Platform"/>
            <consortium name="The Broad Institute Genome Sequencing Center for Infectious Disease"/>
            <person name="Wu L."/>
            <person name="Ma J."/>
        </authorList>
    </citation>
    <scope>NUCLEOTIDE SEQUENCE [LARGE SCALE GENOMIC DNA]</scope>
    <source>
        <strain evidence="3">ZS-35-S2</strain>
    </source>
</reference>
<dbReference type="GO" id="GO:0006508">
    <property type="term" value="P:proteolysis"/>
    <property type="evidence" value="ECO:0007669"/>
    <property type="project" value="UniProtKB-KW"/>
</dbReference>
<dbReference type="RefSeq" id="WP_209736996.1">
    <property type="nucleotide sequence ID" value="NZ_CP072611.1"/>
</dbReference>
<sequence length="281" mass="29785">MIAEEPSPGRFERFVLSIPDGTLMRALFLGVVGLAGWVVSLDLVEAQQAGADEARMTRTTPLPLRLPSPGDQIRPYLPRSIPVGPDRGEPRLPGYDGPVDGEAMGQPMRFLREDGGDSVVAIGRIDPGTASLLEAFLQAEGEGARTLVLHSPGGSVSDAIAMARTVREAGLDTRVPADGYCASACPLLLAGGVSRSAGENAWVGVHQVYAVEIPGLARDVDRSISDIQSTIADCQDLLVEMGVDPRLWIDAMRTPPQELYVLTPEELAEFALVTPPQAPAA</sequence>
<dbReference type="InterPro" id="IPR023562">
    <property type="entry name" value="ClpP/TepA"/>
</dbReference>
<name>A0ABW5CLX1_9HYPH</name>
<comment type="caution">
    <text evidence="2">The sequence shown here is derived from an EMBL/GenBank/DDBJ whole genome shotgun (WGS) entry which is preliminary data.</text>
</comment>
<dbReference type="Gene3D" id="3.90.226.10">
    <property type="entry name" value="2-enoyl-CoA Hydratase, Chain A, domain 1"/>
    <property type="match status" value="1"/>
</dbReference>
<organism evidence="2 3">
    <name type="scientific">Aureimonas populi</name>
    <dbReference type="NCBI Taxonomy" id="1701758"/>
    <lineage>
        <taxon>Bacteria</taxon>
        <taxon>Pseudomonadati</taxon>
        <taxon>Pseudomonadota</taxon>
        <taxon>Alphaproteobacteria</taxon>
        <taxon>Hyphomicrobiales</taxon>
        <taxon>Aurantimonadaceae</taxon>
        <taxon>Aureimonas</taxon>
    </lineage>
</organism>
<keyword evidence="2" id="KW-0645">Protease</keyword>
<gene>
    <name evidence="2" type="ORF">ACFSKQ_12750</name>
</gene>
<evidence type="ECO:0000313" key="2">
    <source>
        <dbReference type="EMBL" id="MFD2238319.1"/>
    </source>
</evidence>
<dbReference type="SUPFAM" id="SSF52096">
    <property type="entry name" value="ClpP/crotonase"/>
    <property type="match status" value="1"/>
</dbReference>
<keyword evidence="2" id="KW-0378">Hydrolase</keyword>
<dbReference type="GO" id="GO:0008233">
    <property type="term" value="F:peptidase activity"/>
    <property type="evidence" value="ECO:0007669"/>
    <property type="project" value="UniProtKB-KW"/>
</dbReference>
<keyword evidence="3" id="KW-1185">Reference proteome</keyword>
<proteinExistence type="predicted"/>
<evidence type="ECO:0000313" key="3">
    <source>
        <dbReference type="Proteomes" id="UP001597371"/>
    </source>
</evidence>
<dbReference type="Proteomes" id="UP001597371">
    <property type="component" value="Unassembled WGS sequence"/>
</dbReference>
<dbReference type="Pfam" id="PF00574">
    <property type="entry name" value="CLP_protease"/>
    <property type="match status" value="1"/>
</dbReference>
<feature type="region of interest" description="Disordered" evidence="1">
    <location>
        <begin position="60"/>
        <end position="90"/>
    </location>
</feature>
<dbReference type="InterPro" id="IPR029045">
    <property type="entry name" value="ClpP/crotonase-like_dom_sf"/>
</dbReference>